<gene>
    <name evidence="1" type="ORF">Pan44_09590</name>
</gene>
<dbReference type="Proteomes" id="UP000315700">
    <property type="component" value="Chromosome"/>
</dbReference>
<accession>A0A517S9Y0</accession>
<dbReference type="InParanoid" id="A0A517S9Y0"/>
<evidence type="ECO:0000313" key="1">
    <source>
        <dbReference type="EMBL" id="QDT52945.1"/>
    </source>
</evidence>
<dbReference type="RefSeq" id="WP_145027730.1">
    <property type="nucleotide sequence ID" value="NZ_CP036271.1"/>
</dbReference>
<keyword evidence="2" id="KW-1185">Reference proteome</keyword>
<dbReference type="OrthoDB" id="213908at2"/>
<dbReference type="EMBL" id="CP036271">
    <property type="protein sequence ID" value="QDT52945.1"/>
    <property type="molecule type" value="Genomic_DNA"/>
</dbReference>
<protein>
    <submittedName>
        <fullName evidence="1">Uncharacterized protein</fullName>
    </submittedName>
</protein>
<dbReference type="KEGG" id="ccos:Pan44_09590"/>
<name>A0A517S9Y0_9PLAN</name>
<dbReference type="AlphaFoldDB" id="A0A517S9Y0"/>
<sequence length="119" mass="13872">MSAPHGLRFEGTRFWVLHRRREFGPFDYEWSRELDGIELWYSGHKFGEICSEDEIFADLAEFKLPLRVVEVASVVFGSTLRSILSGHSTRERRLNLIRLLTEHGYEAFLTFNEGPPRKG</sequence>
<evidence type="ECO:0000313" key="2">
    <source>
        <dbReference type="Proteomes" id="UP000315700"/>
    </source>
</evidence>
<organism evidence="1 2">
    <name type="scientific">Caulifigura coniformis</name>
    <dbReference type="NCBI Taxonomy" id="2527983"/>
    <lineage>
        <taxon>Bacteria</taxon>
        <taxon>Pseudomonadati</taxon>
        <taxon>Planctomycetota</taxon>
        <taxon>Planctomycetia</taxon>
        <taxon>Planctomycetales</taxon>
        <taxon>Planctomycetaceae</taxon>
        <taxon>Caulifigura</taxon>
    </lineage>
</organism>
<reference evidence="1 2" key="1">
    <citation type="submission" date="2019-02" db="EMBL/GenBank/DDBJ databases">
        <title>Deep-cultivation of Planctomycetes and their phenomic and genomic characterization uncovers novel biology.</title>
        <authorList>
            <person name="Wiegand S."/>
            <person name="Jogler M."/>
            <person name="Boedeker C."/>
            <person name="Pinto D."/>
            <person name="Vollmers J."/>
            <person name="Rivas-Marin E."/>
            <person name="Kohn T."/>
            <person name="Peeters S.H."/>
            <person name="Heuer A."/>
            <person name="Rast P."/>
            <person name="Oberbeckmann S."/>
            <person name="Bunk B."/>
            <person name="Jeske O."/>
            <person name="Meyerdierks A."/>
            <person name="Storesund J.E."/>
            <person name="Kallscheuer N."/>
            <person name="Luecker S."/>
            <person name="Lage O.M."/>
            <person name="Pohl T."/>
            <person name="Merkel B.J."/>
            <person name="Hornburger P."/>
            <person name="Mueller R.-W."/>
            <person name="Bruemmer F."/>
            <person name="Labrenz M."/>
            <person name="Spormann A.M."/>
            <person name="Op den Camp H."/>
            <person name="Overmann J."/>
            <person name="Amann R."/>
            <person name="Jetten M.S.M."/>
            <person name="Mascher T."/>
            <person name="Medema M.H."/>
            <person name="Devos D.P."/>
            <person name="Kaster A.-K."/>
            <person name="Ovreas L."/>
            <person name="Rohde M."/>
            <person name="Galperin M.Y."/>
            <person name="Jogler C."/>
        </authorList>
    </citation>
    <scope>NUCLEOTIDE SEQUENCE [LARGE SCALE GENOMIC DNA]</scope>
    <source>
        <strain evidence="1 2">Pan44</strain>
    </source>
</reference>
<proteinExistence type="predicted"/>